<feature type="transmembrane region" description="Helical" evidence="1">
    <location>
        <begin position="32"/>
        <end position="51"/>
    </location>
</feature>
<evidence type="ECO:0000256" key="1">
    <source>
        <dbReference type="SAM" id="Phobius"/>
    </source>
</evidence>
<proteinExistence type="predicted"/>
<keyword evidence="1" id="KW-0472">Membrane</keyword>
<evidence type="ECO:0000313" key="3">
    <source>
        <dbReference type="Proteomes" id="UP000326268"/>
    </source>
</evidence>
<keyword evidence="3" id="KW-1185">Reference proteome</keyword>
<dbReference type="GeneID" id="43652385"/>
<dbReference type="AlphaFoldDB" id="A0A5N6ZZC1"/>
<keyword evidence="1" id="KW-1133">Transmembrane helix</keyword>
<dbReference type="RefSeq" id="XP_031924721.1">
    <property type="nucleotide sequence ID" value="XM_032067939.1"/>
</dbReference>
<protein>
    <submittedName>
        <fullName evidence="2">Uncharacterized protein</fullName>
    </submittedName>
</protein>
<dbReference type="EMBL" id="ML737728">
    <property type="protein sequence ID" value="KAE8361640.1"/>
    <property type="molecule type" value="Genomic_DNA"/>
</dbReference>
<gene>
    <name evidence="2" type="ORF">BDV27DRAFT_132727</name>
</gene>
<name>A0A5N6ZZC1_9EURO</name>
<organism evidence="2 3">
    <name type="scientific">Aspergillus caelatus</name>
    <dbReference type="NCBI Taxonomy" id="61420"/>
    <lineage>
        <taxon>Eukaryota</taxon>
        <taxon>Fungi</taxon>
        <taxon>Dikarya</taxon>
        <taxon>Ascomycota</taxon>
        <taxon>Pezizomycotina</taxon>
        <taxon>Eurotiomycetes</taxon>
        <taxon>Eurotiomycetidae</taxon>
        <taxon>Eurotiales</taxon>
        <taxon>Aspergillaceae</taxon>
        <taxon>Aspergillus</taxon>
        <taxon>Aspergillus subgen. Circumdati</taxon>
    </lineage>
</organism>
<reference evidence="2 3" key="1">
    <citation type="submission" date="2019-04" db="EMBL/GenBank/DDBJ databases">
        <title>Friends and foes A comparative genomics studyof 23 Aspergillus species from section Flavi.</title>
        <authorList>
            <consortium name="DOE Joint Genome Institute"/>
            <person name="Kjaerbolling I."/>
            <person name="Vesth T."/>
            <person name="Frisvad J.C."/>
            <person name="Nybo J.L."/>
            <person name="Theobald S."/>
            <person name="Kildgaard S."/>
            <person name="Isbrandt T."/>
            <person name="Kuo A."/>
            <person name="Sato A."/>
            <person name="Lyhne E.K."/>
            <person name="Kogle M.E."/>
            <person name="Wiebenga A."/>
            <person name="Kun R.S."/>
            <person name="Lubbers R.J."/>
            <person name="Makela M.R."/>
            <person name="Barry K."/>
            <person name="Chovatia M."/>
            <person name="Clum A."/>
            <person name="Daum C."/>
            <person name="Haridas S."/>
            <person name="He G."/>
            <person name="LaButti K."/>
            <person name="Lipzen A."/>
            <person name="Mondo S."/>
            <person name="Riley R."/>
            <person name="Salamov A."/>
            <person name="Simmons B.A."/>
            <person name="Magnuson J.K."/>
            <person name="Henrissat B."/>
            <person name="Mortensen U.H."/>
            <person name="Larsen T.O."/>
            <person name="Devries R.P."/>
            <person name="Grigoriev I.V."/>
            <person name="Machida M."/>
            <person name="Baker S.E."/>
            <person name="Andersen M.R."/>
        </authorList>
    </citation>
    <scope>NUCLEOTIDE SEQUENCE [LARGE SCALE GENOMIC DNA]</scope>
    <source>
        <strain evidence="2 3">CBS 763.97</strain>
    </source>
</reference>
<dbReference type="Proteomes" id="UP000326268">
    <property type="component" value="Unassembled WGS sequence"/>
</dbReference>
<sequence length="83" mass="9087">MMGIARLPSSDVTQPSGSDNARLWSIKYRKRSCLIGILLGAMDSLCSYPHLSILFWVFPLSFVSALAWPSLCGLDAGYLLGHL</sequence>
<accession>A0A5N6ZZC1</accession>
<keyword evidence="1" id="KW-0812">Transmembrane</keyword>
<evidence type="ECO:0000313" key="2">
    <source>
        <dbReference type="EMBL" id="KAE8361640.1"/>
    </source>
</evidence>